<dbReference type="Pfam" id="PF21022">
    <property type="entry name" value="Rap-GAP_dimer"/>
    <property type="match status" value="1"/>
</dbReference>
<dbReference type="SUPFAM" id="SSF111347">
    <property type="entry name" value="Rap/Ran-GAP"/>
    <property type="match status" value="1"/>
</dbReference>
<feature type="compositionally biased region" description="Gly residues" evidence="4">
    <location>
        <begin position="70"/>
        <end position="82"/>
    </location>
</feature>
<sequence length="776" mass="88544">MSSVADEFCEKFPHNLIPTPGYWIECSRQKIPSDTIWDESESDHEIHEEEEEEEEGGGGTRNRDREDDGGGGGPDEGAGEGPSGTVRGDECLLEDDEEDELPRKKTAIEEQWEKNQGFELTSVEQETYEKYFYGTEHWNYFTNDEDLGPVILSIKQETLNGRDQFRILVRAISYTVHGLIPASCVFADRYNREEVVRSLGKEVNINPPLTLGQLPDTPEELLKLDQVVFIKSELKVGVIYVKEDQYTEEEILDNSENSPLFEEFLQILGDKVRLKGFDKYKGGLDTVHDLTGLYSVYTNWRSIEIMFHVSTLLPYEKRDPQQLQRKRHIGNDIVCVVFLEADNTSFSPACIKSHFLHTFILVRTSPRIKRKPTRYEVSVVTRDEVGAYKPYLWEQSVFEKGPMFREWVLTKIVNGERASYSAPKFARMQERTRSQMLEDIVANLANHAETGQIPKPYRRGSWRPIGHMRPSSPLLDSVRDQFEDYDQLAKDFTRMFLNNEENAINNASLFDVVFLVGQTKQKTRLIGVRAILGVRSRVFQEMLYGISTGFGSPQVPVAELLARPVPTLHSPQKPKSSNFLQVPDMESPRPKSVPSSPMVKRAFTRLGNLTAGWGRSIRKQHSQLTADDKKKWSSSQDCSNKEGKDKDKEGKSQIPQLAVPRLSVCADAQKVDRAKLAQTEFPIIEFDPETFRILLDYLHTGSCPLTCCNIPGLICAAEHYDLPELLQACFHHAKQFLRIEVVCVMLCSLENYYWRYTSASELVNMILAFVEGKAHQ</sequence>
<evidence type="ECO:0000256" key="2">
    <source>
        <dbReference type="ARBA" id="ARBA00022553"/>
    </source>
</evidence>
<dbReference type="InterPro" id="IPR000331">
    <property type="entry name" value="Rap/Ran_GAP_dom"/>
</dbReference>
<keyword evidence="2" id="KW-0597">Phosphoprotein</keyword>
<evidence type="ECO:0000256" key="1">
    <source>
        <dbReference type="ARBA" id="ARBA00022468"/>
    </source>
</evidence>
<feature type="region of interest" description="Disordered" evidence="4">
    <location>
        <begin position="620"/>
        <end position="653"/>
    </location>
</feature>
<organism evidence="6 7">
    <name type="scientific">Coptotermes formosanus</name>
    <name type="common">Formosan subterranean termite</name>
    <dbReference type="NCBI Taxonomy" id="36987"/>
    <lineage>
        <taxon>Eukaryota</taxon>
        <taxon>Metazoa</taxon>
        <taxon>Ecdysozoa</taxon>
        <taxon>Arthropoda</taxon>
        <taxon>Hexapoda</taxon>
        <taxon>Insecta</taxon>
        <taxon>Pterygota</taxon>
        <taxon>Neoptera</taxon>
        <taxon>Polyneoptera</taxon>
        <taxon>Dictyoptera</taxon>
        <taxon>Blattodea</taxon>
        <taxon>Blattoidea</taxon>
        <taxon>Termitoidae</taxon>
        <taxon>Rhinotermitidae</taxon>
        <taxon>Coptotermes</taxon>
    </lineage>
</organism>
<dbReference type="FunFam" id="3.40.50.11210:FF:000002">
    <property type="entry name" value="Signal-induced proliferation-associated 1-like protein 1"/>
    <property type="match status" value="1"/>
</dbReference>
<comment type="caution">
    <text evidence="6">The sequence shown here is derived from an EMBL/GenBank/DDBJ whole genome shotgun (WGS) entry which is preliminary data.</text>
</comment>
<gene>
    <name evidence="6" type="ORF">Cfor_03939</name>
</gene>
<dbReference type="Gene3D" id="3.40.50.11210">
    <property type="entry name" value="Rap/Ran-GAP"/>
    <property type="match status" value="1"/>
</dbReference>
<keyword evidence="1" id="KW-0343">GTPase activation</keyword>
<dbReference type="AlphaFoldDB" id="A0A6L2PT89"/>
<keyword evidence="7" id="KW-1185">Reference proteome</keyword>
<feature type="region of interest" description="Disordered" evidence="4">
    <location>
        <begin position="34"/>
        <end position="107"/>
    </location>
</feature>
<keyword evidence="3" id="KW-0175">Coiled coil</keyword>
<feature type="compositionally biased region" description="Acidic residues" evidence="4">
    <location>
        <begin position="91"/>
        <end position="100"/>
    </location>
</feature>
<feature type="non-terminal residue" evidence="6">
    <location>
        <position position="776"/>
    </location>
</feature>
<name>A0A6L2PT89_COPFO</name>
<feature type="compositionally biased region" description="Acidic residues" evidence="4">
    <location>
        <begin position="36"/>
        <end position="56"/>
    </location>
</feature>
<dbReference type="PANTHER" id="PTHR15711">
    <property type="entry name" value="RAP GTPASE-ACTIVATING PROTEIN"/>
    <property type="match status" value="1"/>
</dbReference>
<evidence type="ECO:0000256" key="4">
    <source>
        <dbReference type="SAM" id="MobiDB-lite"/>
    </source>
</evidence>
<dbReference type="InParanoid" id="A0A6L2PT89"/>
<dbReference type="Pfam" id="PF02145">
    <property type="entry name" value="Rap_GAP"/>
    <property type="match status" value="1"/>
</dbReference>
<dbReference type="EMBL" id="BLKM01012201">
    <property type="protein sequence ID" value="GFG35769.1"/>
    <property type="molecule type" value="Genomic_DNA"/>
</dbReference>
<protein>
    <recommendedName>
        <fullName evidence="5">Rap-GAP domain-containing protein</fullName>
    </recommendedName>
</protein>
<dbReference type="Gene3D" id="3.30.710.10">
    <property type="entry name" value="Potassium Channel Kv1.1, Chain A"/>
    <property type="match status" value="1"/>
</dbReference>
<dbReference type="OrthoDB" id="2499658at2759"/>
<accession>A0A6L2PT89</accession>
<dbReference type="SMART" id="SM00225">
    <property type="entry name" value="BTB"/>
    <property type="match status" value="1"/>
</dbReference>
<dbReference type="InterPro" id="IPR000210">
    <property type="entry name" value="BTB/POZ_dom"/>
</dbReference>
<dbReference type="GO" id="GO:0005096">
    <property type="term" value="F:GTPase activator activity"/>
    <property type="evidence" value="ECO:0007669"/>
    <property type="project" value="UniProtKB-KW"/>
</dbReference>
<dbReference type="InterPro" id="IPR050989">
    <property type="entry name" value="Rap1_Ran_GAP"/>
</dbReference>
<dbReference type="SUPFAM" id="SSF54695">
    <property type="entry name" value="POZ domain"/>
    <property type="match status" value="1"/>
</dbReference>
<feature type="compositionally biased region" description="Polar residues" evidence="4">
    <location>
        <begin position="569"/>
        <end position="580"/>
    </location>
</feature>
<evidence type="ECO:0000256" key="3">
    <source>
        <dbReference type="ARBA" id="ARBA00023054"/>
    </source>
</evidence>
<evidence type="ECO:0000313" key="6">
    <source>
        <dbReference type="EMBL" id="GFG35769.1"/>
    </source>
</evidence>
<dbReference type="GO" id="GO:0051056">
    <property type="term" value="P:regulation of small GTPase mediated signal transduction"/>
    <property type="evidence" value="ECO:0007669"/>
    <property type="project" value="InterPro"/>
</dbReference>
<dbReference type="Proteomes" id="UP000502823">
    <property type="component" value="Unassembled WGS sequence"/>
</dbReference>
<evidence type="ECO:0000259" key="5">
    <source>
        <dbReference type="PROSITE" id="PS50085"/>
    </source>
</evidence>
<feature type="compositionally biased region" description="Basic and acidic residues" evidence="4">
    <location>
        <begin position="639"/>
        <end position="651"/>
    </location>
</feature>
<dbReference type="InterPro" id="IPR011333">
    <property type="entry name" value="SKP1/BTB/POZ_sf"/>
</dbReference>
<dbReference type="InterPro" id="IPR035974">
    <property type="entry name" value="Rap/Ran-GAP_sf"/>
</dbReference>
<feature type="domain" description="Rap-GAP" evidence="5">
    <location>
        <begin position="222"/>
        <end position="440"/>
    </location>
</feature>
<evidence type="ECO:0000313" key="7">
    <source>
        <dbReference type="Proteomes" id="UP000502823"/>
    </source>
</evidence>
<feature type="region of interest" description="Disordered" evidence="4">
    <location>
        <begin position="567"/>
        <end position="598"/>
    </location>
</feature>
<reference evidence="7" key="1">
    <citation type="submission" date="2020-01" db="EMBL/GenBank/DDBJ databases">
        <title>Draft genome sequence of the Termite Coptotermes fromosanus.</title>
        <authorList>
            <person name="Itakura S."/>
            <person name="Yosikawa Y."/>
            <person name="Umezawa K."/>
        </authorList>
    </citation>
    <scope>NUCLEOTIDE SEQUENCE [LARGE SCALE GENOMIC DNA]</scope>
</reference>
<proteinExistence type="predicted"/>
<dbReference type="PANTHER" id="PTHR15711:SF25">
    <property type="entry name" value="RADISH, ISOFORM I"/>
    <property type="match status" value="1"/>
</dbReference>
<dbReference type="Gene3D" id="6.10.140.210">
    <property type="match status" value="1"/>
</dbReference>
<dbReference type="PROSITE" id="PS50085">
    <property type="entry name" value="RAPGAP"/>
    <property type="match status" value="1"/>
</dbReference>
<dbReference type="GO" id="GO:0005737">
    <property type="term" value="C:cytoplasm"/>
    <property type="evidence" value="ECO:0007669"/>
    <property type="project" value="TreeGrafter"/>
</dbReference>
<dbReference type="Pfam" id="PF00651">
    <property type="entry name" value="BTB"/>
    <property type="match status" value="1"/>
</dbReference>